<dbReference type="AlphaFoldDB" id="Q0I1Q3"/>
<dbReference type="EMBL" id="CP000436">
    <property type="protein sequence ID" value="ABI24518.1"/>
    <property type="molecule type" value="Genomic_DNA"/>
</dbReference>
<organism evidence="1">
    <name type="scientific">Histophilus somni (strain 129Pt)</name>
    <name type="common">Haemophilus somnus</name>
    <dbReference type="NCBI Taxonomy" id="205914"/>
    <lineage>
        <taxon>Bacteria</taxon>
        <taxon>Pseudomonadati</taxon>
        <taxon>Pseudomonadota</taxon>
        <taxon>Gammaproteobacteria</taxon>
        <taxon>Pasteurellales</taxon>
        <taxon>Pasteurellaceae</taxon>
        <taxon>Histophilus</taxon>
    </lineage>
</organism>
<evidence type="ECO:0000313" key="1">
    <source>
        <dbReference type="EMBL" id="ABI24518.1"/>
    </source>
</evidence>
<dbReference type="KEGG" id="hso:HS_0240"/>
<dbReference type="eggNOG" id="ENOG5033MWA">
    <property type="taxonomic scope" value="Bacteria"/>
</dbReference>
<sequence length="166" mass="19295">MLECNTALFDENVPTIFVGPLSKMLFNGNRSNNYIFNRHILMETFVSCFDTFNFIDNIHSFNDFTKYSIAPFLHNGFTKHFFCSIIKECVVCYIDEKLSCRRMRIRCSCHGNCATFIAKSITCFVFNWCFSIFFTQATFHTTTLDHKSINNTVENCVIIETLFAIC</sequence>
<gene>
    <name evidence="1" type="ordered locus">HS_0240</name>
</gene>
<dbReference type="HOGENOM" id="CLU_1600394_0_0_6"/>
<accession>Q0I1Q3</accession>
<protein>
    <submittedName>
        <fullName evidence="1">Uncharacterized protein</fullName>
    </submittedName>
</protein>
<name>Q0I1Q3_HISS1</name>
<proteinExistence type="predicted"/>
<reference evidence="1" key="1">
    <citation type="submission" date="2006-08" db="EMBL/GenBank/DDBJ databases">
        <title>Complete genome sequence of Haemophilus somnus 129PT.</title>
        <authorList>
            <person name="Copeland A."/>
            <person name="Lucas S."/>
            <person name="Lapidus A."/>
            <person name="Barry K."/>
            <person name="Glavina del Rio T."/>
            <person name="Hammon N."/>
            <person name="Dalin E."/>
            <person name="Tice H."/>
            <person name="Pitluck S."/>
            <person name="Brettin T.S."/>
            <person name="Bruce D."/>
            <person name="Challacombe J.F."/>
            <person name="Chertkov O."/>
            <person name="Detter J.C."/>
            <person name="Gilna P."/>
            <person name="Han S."/>
            <person name="Misra M."/>
            <person name="Tapia R."/>
            <person name="Thayer N.N."/>
            <person name="Xie G."/>
            <person name="Inzana T.J."/>
            <person name="Duncan A.J."/>
            <person name="Siddaramppa S."/>
            <person name="Richardson P."/>
        </authorList>
    </citation>
    <scope>NUCLEOTIDE SEQUENCE</scope>
    <source>
        <strain evidence="1">129PT</strain>
    </source>
</reference>